<dbReference type="NCBIfam" id="NF041539">
    <property type="entry name" value="choice_anch_R"/>
    <property type="match status" value="1"/>
</dbReference>
<feature type="signal peptide" evidence="1">
    <location>
        <begin position="1"/>
        <end position="19"/>
    </location>
</feature>
<dbReference type="PANTHER" id="PTHR31616:SF0">
    <property type="entry name" value="GLUCAN 1,4-ALPHA-GLUCOSIDASE"/>
    <property type="match status" value="1"/>
</dbReference>
<name>A0ABN0VDH4_9ACTN</name>
<keyword evidence="3" id="KW-1185">Reference proteome</keyword>
<sequence length="637" mass="66580">MRTRSVLTATALLTTLLQAADGTAGAAAAGGPPDRAGRWAAPDRQAGHETALAGIRGGGNAAAQEFSTGAARLDRVSLYLSSGAATGKVRVQVRTVRDDPGSAVADAAVDLASLGGPGAGWVEVPLAAAVRPGARYWLFAQATTAENKPVVWYGSRGAAAGTPAGAMYEESGGGWREGDGRFAFYVNPSGPERCGEVEACYVPASLKPARTAGLLSDPGGAVEAVDPAFAVGARYVPGSNVLELPSGRWRYLPAGAAKSRLVAADDPGALAQIAESRRWLASGTVPGGQGTRREGAERALLSMRALLRPNGAFAAAWYPFWDFSWPRDSAFAAAAFAHTGHDEEAYRILRYNAGTQRPDGTWEARTRLDGSGPPDDRRWQLDADGWVPWAAWQWYRTAPEAGRAERLRALYPALAKAADYTAGSLDAEGLPPASPDYWELPTATANIGTAAPLLAGLNAASDLARELGRDADAGRWARAAGRLEAGIAKRFAPLGYARTVDGLHGRDSAAAFMAPPFNTAPAGLPRALDDTYRELRRSNGGLVPGSDPGAPWGNVSWTASTSFFALAWTSSGERAKGGAVLDWVLAQRNLLGELPETVDAQGRPKAVVPLGWTDALVLLTLAAQEGRGAQTPPEART</sequence>
<feature type="chain" id="PRO_5046490431" description="Glycoside hydrolase family 15" evidence="1">
    <location>
        <begin position="20"/>
        <end position="637"/>
    </location>
</feature>
<gene>
    <name evidence="2" type="ORF">GCM10010302_28460</name>
</gene>
<dbReference type="PANTHER" id="PTHR31616">
    <property type="entry name" value="TREHALASE"/>
    <property type="match status" value="1"/>
</dbReference>
<organism evidence="2 3">
    <name type="scientific">Streptomyces polychromogenes</name>
    <dbReference type="NCBI Taxonomy" id="67342"/>
    <lineage>
        <taxon>Bacteria</taxon>
        <taxon>Bacillati</taxon>
        <taxon>Actinomycetota</taxon>
        <taxon>Actinomycetes</taxon>
        <taxon>Kitasatosporales</taxon>
        <taxon>Streptomycetaceae</taxon>
        <taxon>Streptomyces</taxon>
    </lineage>
</organism>
<evidence type="ECO:0000256" key="1">
    <source>
        <dbReference type="SAM" id="SignalP"/>
    </source>
</evidence>
<reference evidence="2 3" key="1">
    <citation type="journal article" date="2019" name="Int. J. Syst. Evol. Microbiol.">
        <title>The Global Catalogue of Microorganisms (GCM) 10K type strain sequencing project: providing services to taxonomists for standard genome sequencing and annotation.</title>
        <authorList>
            <consortium name="The Broad Institute Genomics Platform"/>
            <consortium name="The Broad Institute Genome Sequencing Center for Infectious Disease"/>
            <person name="Wu L."/>
            <person name="Ma J."/>
        </authorList>
    </citation>
    <scope>NUCLEOTIDE SEQUENCE [LARGE SCALE GENOMIC DNA]</scope>
    <source>
        <strain evidence="2 3">JCM 4505</strain>
    </source>
</reference>
<dbReference type="SUPFAM" id="SSF48208">
    <property type="entry name" value="Six-hairpin glycosidases"/>
    <property type="match status" value="1"/>
</dbReference>
<dbReference type="InterPro" id="IPR012341">
    <property type="entry name" value="6hp_glycosidase-like_sf"/>
</dbReference>
<evidence type="ECO:0000313" key="2">
    <source>
        <dbReference type="EMBL" id="GAA0288422.1"/>
    </source>
</evidence>
<dbReference type="RefSeq" id="WP_344158167.1">
    <property type="nucleotide sequence ID" value="NZ_BAAABV010000015.1"/>
</dbReference>
<evidence type="ECO:0008006" key="4">
    <source>
        <dbReference type="Google" id="ProtNLM"/>
    </source>
</evidence>
<dbReference type="EMBL" id="BAAABV010000015">
    <property type="protein sequence ID" value="GAA0288422.1"/>
    <property type="molecule type" value="Genomic_DNA"/>
</dbReference>
<evidence type="ECO:0000313" key="3">
    <source>
        <dbReference type="Proteomes" id="UP001501867"/>
    </source>
</evidence>
<keyword evidence="1" id="KW-0732">Signal</keyword>
<protein>
    <recommendedName>
        <fullName evidence="4">Glycoside hydrolase family 15</fullName>
    </recommendedName>
</protein>
<dbReference type="InterPro" id="IPR008928">
    <property type="entry name" value="6-hairpin_glycosidase_sf"/>
</dbReference>
<dbReference type="Proteomes" id="UP001501867">
    <property type="component" value="Unassembled WGS sequence"/>
</dbReference>
<proteinExistence type="predicted"/>
<dbReference type="Gene3D" id="1.50.10.10">
    <property type="match status" value="1"/>
</dbReference>
<accession>A0ABN0VDH4</accession>
<comment type="caution">
    <text evidence="2">The sequence shown here is derived from an EMBL/GenBank/DDBJ whole genome shotgun (WGS) entry which is preliminary data.</text>
</comment>